<dbReference type="PROSITE" id="PS50089">
    <property type="entry name" value="ZF_RING_2"/>
    <property type="match status" value="1"/>
</dbReference>
<reference evidence="7" key="1">
    <citation type="journal article" date="2023" name="Plant J.">
        <title>The genome of the king protea, Protea cynaroides.</title>
        <authorList>
            <person name="Chang J."/>
            <person name="Duong T.A."/>
            <person name="Schoeman C."/>
            <person name="Ma X."/>
            <person name="Roodt D."/>
            <person name="Barker N."/>
            <person name="Li Z."/>
            <person name="Van de Peer Y."/>
            <person name="Mizrachi E."/>
        </authorList>
    </citation>
    <scope>NUCLEOTIDE SEQUENCE</scope>
    <source>
        <tissue evidence="7">Young leaves</tissue>
    </source>
</reference>
<dbReference type="Pfam" id="PF13639">
    <property type="entry name" value="zf-RING_2"/>
    <property type="match status" value="1"/>
</dbReference>
<comment type="caution">
    <text evidence="7">The sequence shown here is derived from an EMBL/GenBank/DDBJ whole genome shotgun (WGS) entry which is preliminary data.</text>
</comment>
<dbReference type="PANTHER" id="PTHR15710">
    <property type="entry name" value="E3 UBIQUITIN-PROTEIN LIGASE PRAJA"/>
    <property type="match status" value="1"/>
</dbReference>
<keyword evidence="3" id="KW-0862">Zinc</keyword>
<evidence type="ECO:0000259" key="6">
    <source>
        <dbReference type="PROSITE" id="PS50089"/>
    </source>
</evidence>
<proteinExistence type="predicted"/>
<dbReference type="Gene3D" id="3.30.40.10">
    <property type="entry name" value="Zinc/RING finger domain, C3HC4 (zinc finger)"/>
    <property type="match status" value="1"/>
</dbReference>
<evidence type="ECO:0000256" key="2">
    <source>
        <dbReference type="ARBA" id="ARBA00022771"/>
    </source>
</evidence>
<keyword evidence="8" id="KW-1185">Reference proteome</keyword>
<feature type="compositionally biased region" description="Acidic residues" evidence="5">
    <location>
        <begin position="136"/>
        <end position="188"/>
    </location>
</feature>
<evidence type="ECO:0000313" key="7">
    <source>
        <dbReference type="EMBL" id="KAJ4962197.1"/>
    </source>
</evidence>
<evidence type="ECO:0000256" key="3">
    <source>
        <dbReference type="ARBA" id="ARBA00022833"/>
    </source>
</evidence>
<dbReference type="InterPro" id="IPR013083">
    <property type="entry name" value="Znf_RING/FYVE/PHD"/>
</dbReference>
<keyword evidence="1" id="KW-0479">Metal-binding</keyword>
<sequence>MPISYRVWYGVEAIIPEEMTISESQDSTTDQTSMHFSFSFRDARFMRMRSSEILLLDRRLIADKEKFFPFDSLYSYRTCKRLIRDVLLHVENIQFKPVQIKTLKEEIAIIACNTFRDNQARNVRTLGFNVVIDMQTMEDEDEEDEDEEDEAEDEDDEDEEDQVEDEEAENNEEDEVEDEEDEDEEDEDTRILREIIEATMDMGPSMVPASQDSIEKLLNTRKFKEEEEIGGEACTVCLEDFSVGLDEVKVMPCGHAFHGNCIIKWLQQSHFCPLCRFSMPVGDAD</sequence>
<feature type="domain" description="RING-type" evidence="6">
    <location>
        <begin position="234"/>
        <end position="276"/>
    </location>
</feature>
<dbReference type="AlphaFoldDB" id="A0A9Q0H971"/>
<evidence type="ECO:0000313" key="8">
    <source>
        <dbReference type="Proteomes" id="UP001141806"/>
    </source>
</evidence>
<dbReference type="OrthoDB" id="4348522at2759"/>
<organism evidence="7 8">
    <name type="scientific">Protea cynaroides</name>
    <dbReference type="NCBI Taxonomy" id="273540"/>
    <lineage>
        <taxon>Eukaryota</taxon>
        <taxon>Viridiplantae</taxon>
        <taxon>Streptophyta</taxon>
        <taxon>Embryophyta</taxon>
        <taxon>Tracheophyta</taxon>
        <taxon>Spermatophyta</taxon>
        <taxon>Magnoliopsida</taxon>
        <taxon>Proteales</taxon>
        <taxon>Proteaceae</taxon>
        <taxon>Protea</taxon>
    </lineage>
</organism>
<evidence type="ECO:0000256" key="4">
    <source>
        <dbReference type="PROSITE-ProRule" id="PRU00175"/>
    </source>
</evidence>
<dbReference type="Proteomes" id="UP001141806">
    <property type="component" value="Unassembled WGS sequence"/>
</dbReference>
<feature type="region of interest" description="Disordered" evidence="5">
    <location>
        <begin position="133"/>
        <end position="188"/>
    </location>
</feature>
<evidence type="ECO:0000256" key="1">
    <source>
        <dbReference type="ARBA" id="ARBA00022723"/>
    </source>
</evidence>
<dbReference type="SUPFAM" id="SSF57850">
    <property type="entry name" value="RING/U-box"/>
    <property type="match status" value="1"/>
</dbReference>
<dbReference type="EMBL" id="JAMYWD010000008">
    <property type="protein sequence ID" value="KAJ4962197.1"/>
    <property type="molecule type" value="Genomic_DNA"/>
</dbReference>
<dbReference type="GO" id="GO:0061630">
    <property type="term" value="F:ubiquitin protein ligase activity"/>
    <property type="evidence" value="ECO:0007669"/>
    <property type="project" value="TreeGrafter"/>
</dbReference>
<gene>
    <name evidence="7" type="ORF">NE237_022136</name>
</gene>
<name>A0A9Q0H971_9MAGN</name>
<accession>A0A9Q0H971</accession>
<dbReference type="InterPro" id="IPR001841">
    <property type="entry name" value="Znf_RING"/>
</dbReference>
<dbReference type="CDD" id="cd16454">
    <property type="entry name" value="RING-H2_PA-TM-RING"/>
    <property type="match status" value="1"/>
</dbReference>
<protein>
    <recommendedName>
        <fullName evidence="6">RING-type domain-containing protein</fullName>
    </recommendedName>
</protein>
<dbReference type="GO" id="GO:0008270">
    <property type="term" value="F:zinc ion binding"/>
    <property type="evidence" value="ECO:0007669"/>
    <property type="project" value="UniProtKB-KW"/>
</dbReference>
<keyword evidence="2 4" id="KW-0863">Zinc-finger</keyword>
<dbReference type="GO" id="GO:0005737">
    <property type="term" value="C:cytoplasm"/>
    <property type="evidence" value="ECO:0007669"/>
    <property type="project" value="TreeGrafter"/>
</dbReference>
<evidence type="ECO:0000256" key="5">
    <source>
        <dbReference type="SAM" id="MobiDB-lite"/>
    </source>
</evidence>
<dbReference type="PANTHER" id="PTHR15710:SF217">
    <property type="entry name" value="E3 UBIQUITIN-PROTEIN LIGASE RDUF2"/>
    <property type="match status" value="1"/>
</dbReference>
<dbReference type="GO" id="GO:0016567">
    <property type="term" value="P:protein ubiquitination"/>
    <property type="evidence" value="ECO:0007669"/>
    <property type="project" value="TreeGrafter"/>
</dbReference>
<dbReference type="SMART" id="SM00184">
    <property type="entry name" value="RING"/>
    <property type="match status" value="1"/>
</dbReference>